<accession>A0ABX9APM4</accession>
<feature type="active site" evidence="9">
    <location>
        <position position="167"/>
    </location>
</feature>
<dbReference type="EC" id="3.4.19.3" evidence="9"/>
<dbReference type="SUPFAM" id="SSF53182">
    <property type="entry name" value="Pyrrolidone carboxyl peptidase (pyroglutamate aminopeptidase)"/>
    <property type="match status" value="1"/>
</dbReference>
<dbReference type="PANTHER" id="PTHR23402">
    <property type="entry name" value="PROTEASE FAMILY C15 PYROGLUTAMYL-PEPTIDASE I-RELATED"/>
    <property type="match status" value="1"/>
</dbReference>
<comment type="function">
    <text evidence="2 9">Removes 5-oxoproline from various penultimate amino acid residues except L-proline.</text>
</comment>
<keyword evidence="7 9" id="KW-0378">Hydrolase</keyword>
<dbReference type="InterPro" id="IPR033693">
    <property type="entry name" value="PGPEP1_Glu_AS"/>
</dbReference>
<evidence type="ECO:0000313" key="12">
    <source>
        <dbReference type="EMBL" id="QZN97013.1"/>
    </source>
</evidence>
<evidence type="ECO:0000256" key="2">
    <source>
        <dbReference type="ARBA" id="ARBA00002280"/>
    </source>
</evidence>
<evidence type="ECO:0000256" key="6">
    <source>
        <dbReference type="ARBA" id="ARBA00022670"/>
    </source>
</evidence>
<evidence type="ECO:0000256" key="5">
    <source>
        <dbReference type="ARBA" id="ARBA00022490"/>
    </source>
</evidence>
<dbReference type="GO" id="GO:0016920">
    <property type="term" value="F:pyroglutamyl-peptidase activity"/>
    <property type="evidence" value="ECO:0007669"/>
    <property type="project" value="UniProtKB-EC"/>
</dbReference>
<comment type="subunit">
    <text evidence="9">Homotetramer.</text>
</comment>
<protein>
    <recommendedName>
        <fullName evidence="9">Pyrrolidone-carboxylate peptidase</fullName>
        <ecNumber evidence="9">3.4.19.3</ecNumber>
    </recommendedName>
    <alternativeName>
        <fullName evidence="9">5-oxoprolyl-peptidase</fullName>
    </alternativeName>
    <alternativeName>
        <fullName evidence="9">Pyroglutamyl-peptidase I</fullName>
        <shortName evidence="9">PGP-I</shortName>
        <shortName evidence="9">Pyrase</shortName>
    </alternativeName>
</protein>
<evidence type="ECO:0000256" key="9">
    <source>
        <dbReference type="HAMAP-Rule" id="MF_00417"/>
    </source>
</evidence>
<dbReference type="InterPro" id="IPR029762">
    <property type="entry name" value="PGP-I_bact-type"/>
</dbReference>
<evidence type="ECO:0000256" key="11">
    <source>
        <dbReference type="PROSITE-ProRule" id="PRU10077"/>
    </source>
</evidence>
<sequence>MKIVLVTAFEPFDGEAINPSWEAVKVLQGREIAGARVVTCQLACVFDLALQQLNAALAEHQPDCVLAVGQAGGRAEITVERIAININDARIPDNQGKQPIDTPVIPGGPDAYFSTLPIKSMVNTLREQGIPASVSHTAGTFVCNHVMYGLLHALAQYPDAASGGFVHIPYAPEQAARHPGEPSMPIAMVTQALVSMIAVAVTQQQDAIISGGTTH</sequence>
<gene>
    <name evidence="9 12" type="primary">pcp</name>
    <name evidence="12" type="ORF">K6K13_06395</name>
</gene>
<keyword evidence="13" id="KW-1185">Reference proteome</keyword>
<dbReference type="Proteomes" id="UP000825886">
    <property type="component" value="Chromosome"/>
</dbReference>
<name>A0ABX9APM4_9ENTR</name>
<comment type="catalytic activity">
    <reaction evidence="1 9 10">
        <text>Release of an N-terminal pyroglutamyl group from a polypeptide, the second amino acid generally not being Pro.</text>
        <dbReference type="EC" id="3.4.19.3"/>
    </reaction>
</comment>
<dbReference type="EMBL" id="CP081864">
    <property type="protein sequence ID" value="QZN97013.1"/>
    <property type="molecule type" value="Genomic_DNA"/>
</dbReference>
<dbReference type="Pfam" id="PF01470">
    <property type="entry name" value="Peptidase_C15"/>
    <property type="match status" value="1"/>
</dbReference>
<keyword evidence="6 9" id="KW-0645">Protease</keyword>
<dbReference type="InterPro" id="IPR016125">
    <property type="entry name" value="Peptidase_C15-like"/>
</dbReference>
<evidence type="ECO:0000256" key="3">
    <source>
        <dbReference type="ARBA" id="ARBA00004496"/>
    </source>
</evidence>
<dbReference type="PROSITE" id="PS01334">
    <property type="entry name" value="PYRASE_CYS"/>
    <property type="match status" value="1"/>
</dbReference>
<keyword evidence="8 9" id="KW-0788">Thiol protease</keyword>
<evidence type="ECO:0000313" key="13">
    <source>
        <dbReference type="Proteomes" id="UP000825886"/>
    </source>
</evidence>
<dbReference type="PANTHER" id="PTHR23402:SF1">
    <property type="entry name" value="PYROGLUTAMYL-PEPTIDASE I"/>
    <property type="match status" value="1"/>
</dbReference>
<dbReference type="PIRSF" id="PIRSF015592">
    <property type="entry name" value="Prld-crbxl_pptds"/>
    <property type="match status" value="1"/>
</dbReference>
<dbReference type="RefSeq" id="WP_222160024.1">
    <property type="nucleotide sequence ID" value="NZ_CP081864.1"/>
</dbReference>
<feature type="active site" evidence="9 11">
    <location>
        <position position="143"/>
    </location>
</feature>
<comment type="subcellular location">
    <subcellularLocation>
        <location evidence="3 9">Cytoplasm</location>
    </subcellularLocation>
</comment>
<evidence type="ECO:0000256" key="4">
    <source>
        <dbReference type="ARBA" id="ARBA00006641"/>
    </source>
</evidence>
<proteinExistence type="inferred from homology"/>
<organism evidence="12 13">
    <name type="scientific">Symbiopectobacterium purcellii</name>
    <dbReference type="NCBI Taxonomy" id="2871826"/>
    <lineage>
        <taxon>Bacteria</taxon>
        <taxon>Pseudomonadati</taxon>
        <taxon>Pseudomonadota</taxon>
        <taxon>Gammaproteobacteria</taxon>
        <taxon>Enterobacterales</taxon>
        <taxon>Enterobacteriaceae</taxon>
    </lineage>
</organism>
<comment type="similarity">
    <text evidence="4 9">Belongs to the peptidase C15 family.</text>
</comment>
<dbReference type="HAMAP" id="MF_00417">
    <property type="entry name" value="Pyrrolid_peptidase"/>
    <property type="match status" value="1"/>
</dbReference>
<dbReference type="PROSITE" id="PS01333">
    <property type="entry name" value="PYRASE_GLU"/>
    <property type="match status" value="1"/>
</dbReference>
<dbReference type="Gene3D" id="3.40.630.20">
    <property type="entry name" value="Peptidase C15, pyroglutamyl peptidase I-like"/>
    <property type="match status" value="1"/>
</dbReference>
<feature type="active site" evidence="9 10">
    <location>
        <position position="80"/>
    </location>
</feature>
<evidence type="ECO:0000256" key="7">
    <source>
        <dbReference type="ARBA" id="ARBA00022801"/>
    </source>
</evidence>
<dbReference type="InterPro" id="IPR036440">
    <property type="entry name" value="Peptidase_C15-like_sf"/>
</dbReference>
<evidence type="ECO:0000256" key="10">
    <source>
        <dbReference type="PROSITE-ProRule" id="PRU10076"/>
    </source>
</evidence>
<dbReference type="InterPro" id="IPR000816">
    <property type="entry name" value="Peptidase_C15"/>
</dbReference>
<evidence type="ECO:0000256" key="1">
    <source>
        <dbReference type="ARBA" id="ARBA00001770"/>
    </source>
</evidence>
<dbReference type="InterPro" id="IPR033694">
    <property type="entry name" value="PGPEP1_Cys_AS"/>
</dbReference>
<evidence type="ECO:0000256" key="8">
    <source>
        <dbReference type="ARBA" id="ARBA00022807"/>
    </source>
</evidence>
<dbReference type="PRINTS" id="PR00706">
    <property type="entry name" value="PYROGLUPTASE"/>
</dbReference>
<keyword evidence="5 9" id="KW-0963">Cytoplasm</keyword>
<dbReference type="CDD" id="cd00501">
    <property type="entry name" value="Peptidase_C15"/>
    <property type="match status" value="1"/>
</dbReference>
<reference evidence="12 13" key="1">
    <citation type="submission" date="2021-08" db="EMBL/GenBank/DDBJ databases">
        <title>Culture and genomic analysis of Symbiopectobacterium purcellii sp. nov. gen. nov., isolated from the leafhopper Empoasca decipiens.</title>
        <authorList>
            <person name="Nadal-Jimenez P."/>
            <person name="Siozios S."/>
            <person name="Halliday N."/>
            <person name="Camara M."/>
            <person name="Hurst G.D.D."/>
        </authorList>
    </citation>
    <scope>NUCLEOTIDE SEQUENCE [LARGE SCALE GENOMIC DNA]</scope>
    <source>
        <strain evidence="12 13">SyEd1</strain>
    </source>
</reference>
<dbReference type="NCBIfam" id="NF009676">
    <property type="entry name" value="PRK13197.1"/>
    <property type="match status" value="1"/>
</dbReference>
<dbReference type="NCBIfam" id="TIGR00504">
    <property type="entry name" value="pyro_pdase"/>
    <property type="match status" value="1"/>
</dbReference>